<proteinExistence type="predicted"/>
<comment type="caution">
    <text evidence="2">The sequence shown here is derived from an EMBL/GenBank/DDBJ whole genome shotgun (WGS) entry which is preliminary data.</text>
</comment>
<protein>
    <submittedName>
        <fullName evidence="2">Uncharacterized protein</fullName>
    </submittedName>
</protein>
<accession>A0A9P6LHU9</accession>
<evidence type="ECO:0000313" key="2">
    <source>
        <dbReference type="EMBL" id="KAF9872942.1"/>
    </source>
</evidence>
<gene>
    <name evidence="2" type="ORF">CkaCkLH20_09452</name>
</gene>
<keyword evidence="3" id="KW-1185">Reference proteome</keyword>
<reference evidence="2" key="1">
    <citation type="submission" date="2020-03" db="EMBL/GenBank/DDBJ databases">
        <authorList>
            <person name="He L."/>
        </authorList>
    </citation>
    <scope>NUCLEOTIDE SEQUENCE</scope>
    <source>
        <strain evidence="2">CkLH20</strain>
    </source>
</reference>
<dbReference type="GeneID" id="62165241"/>
<sequence length="310" mass="34136">MTITTPTTSHNMGTDDDLRSRKREREEEGDDMRSPQAAKTGKRFLEEFLTSSHMPIIPEGVTDFAMSTEGSQLSLGKGREAWKSFCEKVEASDIGENDHIKMVFVNETKLHKSRRNVPSFSEDSEEVKADHMRTRRAMRESFGHQDESIETPGSQRQAQPQNNFNPGTQSQHGIADGHCARQPETSSVPGYIKPDPQAQPQPQSPAQLGSPDSYWTEQPNMSNVPGNTKLNQKALLFTAGFNTSPQAQYGLSNNYHAPSRGGSVTRSGRRVNPSRGRGGGLFHQETNSSSSRGGRGGYNNRGDSHFGQGN</sequence>
<dbReference type="AlphaFoldDB" id="A0A9P6LHU9"/>
<feature type="compositionally biased region" description="Polar residues" evidence="1">
    <location>
        <begin position="151"/>
        <end position="172"/>
    </location>
</feature>
<organism evidence="2 3">
    <name type="scientific">Colletotrichum karsti</name>
    <dbReference type="NCBI Taxonomy" id="1095194"/>
    <lineage>
        <taxon>Eukaryota</taxon>
        <taxon>Fungi</taxon>
        <taxon>Dikarya</taxon>
        <taxon>Ascomycota</taxon>
        <taxon>Pezizomycotina</taxon>
        <taxon>Sordariomycetes</taxon>
        <taxon>Hypocreomycetidae</taxon>
        <taxon>Glomerellales</taxon>
        <taxon>Glomerellaceae</taxon>
        <taxon>Colletotrichum</taxon>
        <taxon>Colletotrichum boninense species complex</taxon>
    </lineage>
</organism>
<dbReference type="EMBL" id="JAATWM020000034">
    <property type="protein sequence ID" value="KAF9872942.1"/>
    <property type="molecule type" value="Genomic_DNA"/>
</dbReference>
<feature type="region of interest" description="Disordered" evidence="1">
    <location>
        <begin position="244"/>
        <end position="310"/>
    </location>
</feature>
<feature type="compositionally biased region" description="Basic and acidic residues" evidence="1">
    <location>
        <begin position="126"/>
        <end position="147"/>
    </location>
</feature>
<feature type="region of interest" description="Disordered" evidence="1">
    <location>
        <begin position="1"/>
        <end position="41"/>
    </location>
</feature>
<dbReference type="Proteomes" id="UP000781932">
    <property type="component" value="Unassembled WGS sequence"/>
</dbReference>
<feature type="compositionally biased region" description="Polar residues" evidence="1">
    <location>
        <begin position="213"/>
        <end position="229"/>
    </location>
</feature>
<name>A0A9P6LHU9_9PEZI</name>
<dbReference type="RefSeq" id="XP_038742403.1">
    <property type="nucleotide sequence ID" value="XM_038892167.1"/>
</dbReference>
<feature type="compositionally biased region" description="Polar residues" evidence="1">
    <location>
        <begin position="1"/>
        <end position="12"/>
    </location>
</feature>
<evidence type="ECO:0000256" key="1">
    <source>
        <dbReference type="SAM" id="MobiDB-lite"/>
    </source>
</evidence>
<feature type="region of interest" description="Disordered" evidence="1">
    <location>
        <begin position="112"/>
        <end position="229"/>
    </location>
</feature>
<feature type="compositionally biased region" description="Basic and acidic residues" evidence="1">
    <location>
        <begin position="16"/>
        <end position="26"/>
    </location>
</feature>
<feature type="compositionally biased region" description="Polar residues" evidence="1">
    <location>
        <begin position="244"/>
        <end position="256"/>
    </location>
</feature>
<reference evidence="2" key="2">
    <citation type="submission" date="2020-11" db="EMBL/GenBank/DDBJ databases">
        <title>Whole genome sequencing of Colletotrichum sp.</title>
        <authorList>
            <person name="Li H."/>
        </authorList>
    </citation>
    <scope>NUCLEOTIDE SEQUENCE</scope>
    <source>
        <strain evidence="2">CkLH20</strain>
    </source>
</reference>
<evidence type="ECO:0000313" key="3">
    <source>
        <dbReference type="Proteomes" id="UP000781932"/>
    </source>
</evidence>